<reference evidence="3" key="1">
    <citation type="submission" date="2018-09" db="EMBL/GenBank/DDBJ databases">
        <authorList>
            <person name="Zhu H."/>
        </authorList>
    </citation>
    <scope>NUCLEOTIDE SEQUENCE [LARGE SCALE GENOMIC DNA]</scope>
    <source>
        <strain evidence="3">K1S02-23</strain>
    </source>
</reference>
<dbReference type="AlphaFoldDB" id="A0A3A3G3G2"/>
<keyword evidence="3" id="KW-1185">Reference proteome</keyword>
<sequence length="138" mass="15040">MTENTFGRLATGDACAAAADKPEKEEVKAGFMPLTGRVSVVMAAILGFDKKYGQHFAQCDQRAYSRSLQQRDGDKPRRSALREIPSGRRGEFALAFRWHVVSGAAQALGFVKGASRHPGTTPVWPHKIVVRRGGQACQ</sequence>
<proteinExistence type="predicted"/>
<accession>A0A3A3G3G2</accession>
<organism evidence="2 3">
    <name type="scientific">Noviherbaspirillum sedimenti</name>
    <dbReference type="NCBI Taxonomy" id="2320865"/>
    <lineage>
        <taxon>Bacteria</taxon>
        <taxon>Pseudomonadati</taxon>
        <taxon>Pseudomonadota</taxon>
        <taxon>Betaproteobacteria</taxon>
        <taxon>Burkholderiales</taxon>
        <taxon>Oxalobacteraceae</taxon>
        <taxon>Noviherbaspirillum</taxon>
    </lineage>
</organism>
<evidence type="ECO:0000256" key="1">
    <source>
        <dbReference type="SAM" id="MobiDB-lite"/>
    </source>
</evidence>
<dbReference type="EMBL" id="QYUQ01000002">
    <property type="protein sequence ID" value="RJG03028.1"/>
    <property type="molecule type" value="Genomic_DNA"/>
</dbReference>
<dbReference type="Proteomes" id="UP000266327">
    <property type="component" value="Unassembled WGS sequence"/>
</dbReference>
<comment type="caution">
    <text evidence="2">The sequence shown here is derived from an EMBL/GenBank/DDBJ whole genome shotgun (WGS) entry which is preliminary data.</text>
</comment>
<name>A0A3A3G3G2_9BURK</name>
<feature type="compositionally biased region" description="Basic and acidic residues" evidence="1">
    <location>
        <begin position="69"/>
        <end position="84"/>
    </location>
</feature>
<protein>
    <submittedName>
        <fullName evidence="2">Uncharacterized protein</fullName>
    </submittedName>
</protein>
<gene>
    <name evidence="2" type="ORF">D3878_16780</name>
</gene>
<evidence type="ECO:0000313" key="3">
    <source>
        <dbReference type="Proteomes" id="UP000266327"/>
    </source>
</evidence>
<evidence type="ECO:0000313" key="2">
    <source>
        <dbReference type="EMBL" id="RJG03028.1"/>
    </source>
</evidence>
<feature type="region of interest" description="Disordered" evidence="1">
    <location>
        <begin position="64"/>
        <end position="84"/>
    </location>
</feature>